<dbReference type="OrthoDB" id="40048at2759"/>
<evidence type="ECO:0000313" key="4">
    <source>
        <dbReference type="Proteomes" id="UP000237271"/>
    </source>
</evidence>
<dbReference type="InterPro" id="IPR056165">
    <property type="entry name" value="Beta-prop_ELP1_2nd"/>
</dbReference>
<evidence type="ECO:0000313" key="3">
    <source>
        <dbReference type="EMBL" id="POM60993.1"/>
    </source>
</evidence>
<sequence>MVPPPFALLQVAFDATINSVAFDSQTEILLVLLASGVLVLVENYLTPVDSRTSAAGLPPPPNVAAQNYHPALPMSMTTVKLPVDDVTYSLSSILWVRFRTESRQLVFAGKAGRQDQLVLCSVDNINAETQREQTAVVRQIDLFGVRRACEVQQIVPGDEAAMIKDIPLAVQTHSGALYTLDTSSEDLMVPTRVSDKFPPFSHLTVLDCQRIKEQNDVVDGDILVVGLDGSSARLYVNCHLLVSACSSFRFSALPSVLLFTTQGRESQLRIAPLSGLWRYALDSSLSNASSDTVKFESRSIERGALLVATPPSNHRASVVVQMPRGNLECMSPRLLVLALVIQQIRAREYVAALEICRRHRLDLNVLVDFNPQCFLQNFSQFLIQRFLSTKPAAVTSDRLCLFITNLHPVDVWGTKYGPLLEPFSAMNRADDFQQENDAVSIGEEKVNVVCREFMSVIQELSRDEEEVDTALLLPFVTSAVKQSPPRFDEALGKIQKLLHRNEGDTESCSHQSRTAATRAIKHLIMLTDVNTLYSEALGLYDLDL</sequence>
<evidence type="ECO:0000259" key="1">
    <source>
        <dbReference type="Pfam" id="PF23797"/>
    </source>
</evidence>
<dbReference type="Pfam" id="PF23797">
    <property type="entry name" value="Beta-prop_ELP1_2nd"/>
    <property type="match status" value="1"/>
</dbReference>
<dbReference type="PANTHER" id="PTHR12747">
    <property type="entry name" value="ELONGATOR COMPLEX PROTEIN 1"/>
    <property type="match status" value="1"/>
</dbReference>
<proteinExistence type="predicted"/>
<dbReference type="InterPro" id="IPR006849">
    <property type="entry name" value="Elp1"/>
</dbReference>
<dbReference type="GO" id="GO:0033588">
    <property type="term" value="C:elongator holoenzyme complex"/>
    <property type="evidence" value="ECO:0007669"/>
    <property type="project" value="InterPro"/>
</dbReference>
<dbReference type="GO" id="GO:0000049">
    <property type="term" value="F:tRNA binding"/>
    <property type="evidence" value="ECO:0007669"/>
    <property type="project" value="TreeGrafter"/>
</dbReference>
<dbReference type="PANTHER" id="PTHR12747:SF0">
    <property type="entry name" value="ELONGATOR COMPLEX PROTEIN 1"/>
    <property type="match status" value="1"/>
</dbReference>
<keyword evidence="4" id="KW-1185">Reference proteome</keyword>
<accession>A0A2P4X613</accession>
<evidence type="ECO:0000259" key="2">
    <source>
        <dbReference type="Pfam" id="PF23925"/>
    </source>
</evidence>
<name>A0A2P4X613_9STRA</name>
<dbReference type="EMBL" id="NCKW01016454">
    <property type="protein sequence ID" value="POM60993.1"/>
    <property type="molecule type" value="Genomic_DNA"/>
</dbReference>
<dbReference type="GO" id="GO:0005829">
    <property type="term" value="C:cytosol"/>
    <property type="evidence" value="ECO:0007669"/>
    <property type="project" value="TreeGrafter"/>
</dbReference>
<dbReference type="AlphaFoldDB" id="A0A2P4X613"/>
<feature type="non-terminal residue" evidence="3">
    <location>
        <position position="544"/>
    </location>
</feature>
<feature type="domain" description="ELP1 alpha-solenoid" evidence="2">
    <location>
        <begin position="333"/>
        <end position="544"/>
    </location>
</feature>
<dbReference type="Proteomes" id="UP000237271">
    <property type="component" value="Unassembled WGS sequence"/>
</dbReference>
<comment type="caution">
    <text evidence="3">The sequence shown here is derived from an EMBL/GenBank/DDBJ whole genome shotgun (WGS) entry which is preliminary data.</text>
</comment>
<organism evidence="3 4">
    <name type="scientific">Phytophthora palmivora</name>
    <dbReference type="NCBI Taxonomy" id="4796"/>
    <lineage>
        <taxon>Eukaryota</taxon>
        <taxon>Sar</taxon>
        <taxon>Stramenopiles</taxon>
        <taxon>Oomycota</taxon>
        <taxon>Peronosporomycetes</taxon>
        <taxon>Peronosporales</taxon>
        <taxon>Peronosporaceae</taxon>
        <taxon>Phytophthora</taxon>
    </lineage>
</organism>
<dbReference type="InterPro" id="IPR056167">
    <property type="entry name" value="A-sol_ELP1"/>
</dbReference>
<protein>
    <submittedName>
        <fullName evidence="3">Elongator complex protein 1</fullName>
    </submittedName>
</protein>
<dbReference type="UniPathway" id="UPA00988"/>
<gene>
    <name evidence="3" type="ORF">PHPALM_30065</name>
</gene>
<dbReference type="Pfam" id="PF23925">
    <property type="entry name" value="A-sol_ELP1"/>
    <property type="match status" value="1"/>
</dbReference>
<reference evidence="3 4" key="1">
    <citation type="journal article" date="2017" name="Genome Biol. Evol.">
        <title>Phytophthora megakarya and P. palmivora, closely related causal agents of cacao black pod rot, underwent increases in genome sizes and gene numbers by different mechanisms.</title>
        <authorList>
            <person name="Ali S.S."/>
            <person name="Shao J."/>
            <person name="Lary D.J."/>
            <person name="Kronmiller B."/>
            <person name="Shen D."/>
            <person name="Strem M.D."/>
            <person name="Amoako-Attah I."/>
            <person name="Akrofi A.Y."/>
            <person name="Begoude B.A."/>
            <person name="Ten Hoopen G.M."/>
            <person name="Coulibaly K."/>
            <person name="Kebe B.I."/>
            <person name="Melnick R.L."/>
            <person name="Guiltinan M.J."/>
            <person name="Tyler B.M."/>
            <person name="Meinhardt L.W."/>
            <person name="Bailey B.A."/>
        </authorList>
    </citation>
    <scope>NUCLEOTIDE SEQUENCE [LARGE SCALE GENOMIC DNA]</scope>
    <source>
        <strain evidence="4">sbr112.9</strain>
    </source>
</reference>
<dbReference type="GO" id="GO:0002926">
    <property type="term" value="P:tRNA wobble base 5-methoxycarbonylmethyl-2-thiouridinylation"/>
    <property type="evidence" value="ECO:0007669"/>
    <property type="project" value="TreeGrafter"/>
</dbReference>
<feature type="domain" description="ELP1 N-terminal second beta-propeller" evidence="1">
    <location>
        <begin position="2"/>
        <end position="307"/>
    </location>
</feature>